<gene>
    <name evidence="6" type="ORF">ACHAWO_003721</name>
</gene>
<keyword evidence="7" id="KW-1185">Reference proteome</keyword>
<dbReference type="InterPro" id="IPR020094">
    <property type="entry name" value="TruA/RsuA/RluB/E/F_N"/>
</dbReference>
<evidence type="ECO:0000256" key="1">
    <source>
        <dbReference type="ARBA" id="ARBA00009375"/>
    </source>
</evidence>
<dbReference type="InterPro" id="IPR020095">
    <property type="entry name" value="PsdUridine_synth_TruA_C"/>
</dbReference>
<dbReference type="PANTHER" id="PTHR11142:SF4">
    <property type="entry name" value="PSEUDOURIDYLATE SYNTHASE 1 HOMOLOG"/>
    <property type="match status" value="1"/>
</dbReference>
<dbReference type="Proteomes" id="UP001530400">
    <property type="component" value="Unassembled WGS sequence"/>
</dbReference>
<evidence type="ECO:0000256" key="5">
    <source>
        <dbReference type="SAM" id="MobiDB-lite"/>
    </source>
</evidence>
<dbReference type="InterPro" id="IPR001406">
    <property type="entry name" value="PsdUridine_synth_TruA"/>
</dbReference>
<comment type="caution">
    <text evidence="6">The sequence shown here is derived from an EMBL/GenBank/DDBJ whole genome shotgun (WGS) entry which is preliminary data.</text>
</comment>
<evidence type="ECO:0000256" key="4">
    <source>
        <dbReference type="ARBA" id="ARBA00036943"/>
    </source>
</evidence>
<dbReference type="FunFam" id="3.30.70.580:FF:000002">
    <property type="entry name" value="tRNA pseudouridine synthase"/>
    <property type="match status" value="1"/>
</dbReference>
<feature type="compositionally biased region" description="Polar residues" evidence="5">
    <location>
        <begin position="81"/>
        <end position="101"/>
    </location>
</feature>
<accession>A0ABD3PEN3</accession>
<dbReference type="SUPFAM" id="SSF55120">
    <property type="entry name" value="Pseudouridine synthase"/>
    <property type="match status" value="1"/>
</dbReference>
<protein>
    <recommendedName>
        <fullName evidence="8">Pseudouridine synthase I TruA alpha/beta domain-containing protein</fullName>
    </recommendedName>
</protein>
<evidence type="ECO:0008006" key="8">
    <source>
        <dbReference type="Google" id="ProtNLM"/>
    </source>
</evidence>
<comment type="catalytic activity">
    <reaction evidence="4">
        <text>a uridine in tRNA = a pseudouridine in tRNA</text>
        <dbReference type="Rhea" id="RHEA:54572"/>
        <dbReference type="Rhea" id="RHEA-COMP:13339"/>
        <dbReference type="Rhea" id="RHEA-COMP:13934"/>
        <dbReference type="ChEBI" id="CHEBI:65314"/>
        <dbReference type="ChEBI" id="CHEBI:65315"/>
    </reaction>
</comment>
<feature type="compositionally biased region" description="Basic and acidic residues" evidence="5">
    <location>
        <begin position="124"/>
        <end position="169"/>
    </location>
</feature>
<dbReference type="Gene3D" id="3.30.70.580">
    <property type="entry name" value="Pseudouridine synthase I, catalytic domain, N-terminal subdomain"/>
    <property type="match status" value="1"/>
</dbReference>
<evidence type="ECO:0000256" key="3">
    <source>
        <dbReference type="ARBA" id="ARBA00023235"/>
    </source>
</evidence>
<organism evidence="6 7">
    <name type="scientific">Cyclotella atomus</name>
    <dbReference type="NCBI Taxonomy" id="382360"/>
    <lineage>
        <taxon>Eukaryota</taxon>
        <taxon>Sar</taxon>
        <taxon>Stramenopiles</taxon>
        <taxon>Ochrophyta</taxon>
        <taxon>Bacillariophyta</taxon>
        <taxon>Coscinodiscophyceae</taxon>
        <taxon>Thalassiosirophycidae</taxon>
        <taxon>Stephanodiscales</taxon>
        <taxon>Stephanodiscaceae</taxon>
        <taxon>Cyclotella</taxon>
    </lineage>
</organism>
<sequence length="479" mass="54219">MSWKNLLRQLFRDLSTRISSPCVSTNNRYIKQSVILRTRQLQQPSLKSTGVFVYNFSSKPSFVMEVDSSAAAAANSAELGSKTSVSTNVEGDTDAGNGNQNRSEKRKKSSKWKSFGNKKKKKKEPFYRNRGEKQVQDGESEEKKDQPKNNRRQDHWESKAPKIVPHEGSFRHEDMQKLFGVEVDVPVQGNANDEEEAPKVKVPKKKLGILVSFLGSNYGGFQINAGQRTLQAELELAFYRAGIISPSNFGWPSKYSWSNSARTDKGVHAAAQVISMKGEMIFHTEDNELSVEDQLNAMREKVNEYLPDDIRVLDIERVIRPFCGRTNRDKVRYQYMVPSYMLCPREQVEAAFELAGKRECREAKDKLTPMEASDIVSETITPEVLRDARSKLYGYRTTPDQITSLRAALKVFEGTHPFHNYTRRLSASDPSASRYIMSFVPLDPIVVPGSVDDDGIKGEESEWIPVQVVGQSFLLNQIR</sequence>
<comment type="similarity">
    <text evidence="1">Belongs to the tRNA pseudouridine synthase TruA family.</text>
</comment>
<evidence type="ECO:0000256" key="2">
    <source>
        <dbReference type="ARBA" id="ARBA00022694"/>
    </source>
</evidence>
<dbReference type="Gene3D" id="3.30.70.660">
    <property type="entry name" value="Pseudouridine synthase I, catalytic domain, C-terminal subdomain"/>
    <property type="match status" value="1"/>
</dbReference>
<evidence type="ECO:0000313" key="6">
    <source>
        <dbReference type="EMBL" id="KAL3786533.1"/>
    </source>
</evidence>
<feature type="region of interest" description="Disordered" evidence="5">
    <location>
        <begin position="76"/>
        <end position="169"/>
    </location>
</feature>
<dbReference type="GO" id="GO:0009982">
    <property type="term" value="F:pseudouridine synthase activity"/>
    <property type="evidence" value="ECO:0007669"/>
    <property type="project" value="UniProtKB-ARBA"/>
</dbReference>
<dbReference type="GO" id="GO:0031119">
    <property type="term" value="P:tRNA pseudouridine synthesis"/>
    <property type="evidence" value="ECO:0007669"/>
    <property type="project" value="UniProtKB-ARBA"/>
</dbReference>
<evidence type="ECO:0000313" key="7">
    <source>
        <dbReference type="Proteomes" id="UP001530400"/>
    </source>
</evidence>
<keyword evidence="3" id="KW-0413">Isomerase</keyword>
<feature type="compositionally biased region" description="Basic residues" evidence="5">
    <location>
        <begin position="104"/>
        <end position="123"/>
    </location>
</feature>
<keyword evidence="2" id="KW-0819">tRNA processing</keyword>
<reference evidence="6 7" key="1">
    <citation type="submission" date="2024-10" db="EMBL/GenBank/DDBJ databases">
        <title>Updated reference genomes for cyclostephanoid diatoms.</title>
        <authorList>
            <person name="Roberts W.R."/>
            <person name="Alverson A.J."/>
        </authorList>
    </citation>
    <scope>NUCLEOTIDE SEQUENCE [LARGE SCALE GENOMIC DNA]</scope>
    <source>
        <strain evidence="6 7">AJA010-31</strain>
    </source>
</reference>
<dbReference type="InterPro" id="IPR020103">
    <property type="entry name" value="PsdUridine_synth_cat_dom_sf"/>
</dbReference>
<dbReference type="AlphaFoldDB" id="A0ABD3PEN3"/>
<proteinExistence type="inferred from homology"/>
<name>A0ABD3PEN3_9STRA</name>
<dbReference type="EMBL" id="JALLPJ020000645">
    <property type="protein sequence ID" value="KAL3786533.1"/>
    <property type="molecule type" value="Genomic_DNA"/>
</dbReference>
<dbReference type="PANTHER" id="PTHR11142">
    <property type="entry name" value="PSEUDOURIDYLATE SYNTHASE"/>
    <property type="match status" value="1"/>
</dbReference>